<feature type="region of interest" description="Disordered" evidence="1">
    <location>
        <begin position="426"/>
        <end position="453"/>
    </location>
</feature>
<gene>
    <name evidence="2" type="ORF">Cgig2_013746</name>
</gene>
<accession>A0A9Q1GQN6</accession>
<protein>
    <submittedName>
        <fullName evidence="2">Uncharacterized protein</fullName>
    </submittedName>
</protein>
<evidence type="ECO:0000313" key="3">
    <source>
        <dbReference type="Proteomes" id="UP001153076"/>
    </source>
</evidence>
<evidence type="ECO:0000313" key="2">
    <source>
        <dbReference type="EMBL" id="KAJ8422873.1"/>
    </source>
</evidence>
<sequence>MEQISRLGRRLRKLPSWQIYNTIAKDGGSIFVFQYQPLLSIFSMAFPRSLSTGEMDEYVTYHFERDWCRVAFPPSSLPKDFQALYPSYELTVAEEAARRFELPELPKNTFESWVWLNGDRILEARFRAKVEQKEESSRAEREAEGSEEKTGERNETERELGTSPFPFIMAFPPLHNTKEMANFIRESFIRRWRRATRPPCPLPDDYQDLCPRFLLPKAERAVLDFELPEMVQATFYAMLLNDAIELGIVSDFLADNLKSTLERLRWTSFEAWLGRTRGDLREAQLRQRTLPSEAHGSIGDQAESSRSIGPSPPSSDEDTEQAVEYVQDNFRWTLRETSAPGPRPLPLDYRGLCSRFDLRVAARYAHDSNFLEMVQAILYAMITNDAAELGLSRKLTMDCVMWAMRKLDWGPIESWLGDIDPRLKRTQASQPANPPVGPALPGGPIGSRTTSSPAFRNTTHAAKYVRDNLR</sequence>
<dbReference type="EMBL" id="JAKOGI010002122">
    <property type="protein sequence ID" value="KAJ8422873.1"/>
    <property type="molecule type" value="Genomic_DNA"/>
</dbReference>
<proteinExistence type="predicted"/>
<organism evidence="2 3">
    <name type="scientific">Carnegiea gigantea</name>
    <dbReference type="NCBI Taxonomy" id="171969"/>
    <lineage>
        <taxon>Eukaryota</taxon>
        <taxon>Viridiplantae</taxon>
        <taxon>Streptophyta</taxon>
        <taxon>Embryophyta</taxon>
        <taxon>Tracheophyta</taxon>
        <taxon>Spermatophyta</taxon>
        <taxon>Magnoliopsida</taxon>
        <taxon>eudicotyledons</taxon>
        <taxon>Gunneridae</taxon>
        <taxon>Pentapetalae</taxon>
        <taxon>Caryophyllales</taxon>
        <taxon>Cactineae</taxon>
        <taxon>Cactaceae</taxon>
        <taxon>Cactoideae</taxon>
        <taxon>Echinocereeae</taxon>
        <taxon>Carnegiea</taxon>
    </lineage>
</organism>
<comment type="caution">
    <text evidence="2">The sequence shown here is derived from an EMBL/GenBank/DDBJ whole genome shotgun (WGS) entry which is preliminary data.</text>
</comment>
<name>A0A9Q1GQN6_9CARY</name>
<dbReference type="Proteomes" id="UP001153076">
    <property type="component" value="Unassembled WGS sequence"/>
</dbReference>
<feature type="region of interest" description="Disordered" evidence="1">
    <location>
        <begin position="288"/>
        <end position="321"/>
    </location>
</feature>
<evidence type="ECO:0000256" key="1">
    <source>
        <dbReference type="SAM" id="MobiDB-lite"/>
    </source>
</evidence>
<keyword evidence="3" id="KW-1185">Reference proteome</keyword>
<feature type="region of interest" description="Disordered" evidence="1">
    <location>
        <begin position="133"/>
        <end position="159"/>
    </location>
</feature>
<dbReference type="AlphaFoldDB" id="A0A9Q1GQN6"/>
<reference evidence="2" key="1">
    <citation type="submission" date="2022-04" db="EMBL/GenBank/DDBJ databases">
        <title>Carnegiea gigantea Genome sequencing and assembly v2.</title>
        <authorList>
            <person name="Copetti D."/>
            <person name="Sanderson M.J."/>
            <person name="Burquez A."/>
            <person name="Wojciechowski M.F."/>
        </authorList>
    </citation>
    <scope>NUCLEOTIDE SEQUENCE</scope>
    <source>
        <strain evidence="2">SGP5-SGP5p</strain>
        <tissue evidence="2">Aerial part</tissue>
    </source>
</reference>